<gene>
    <name evidence="1" type="ORF">MEDL_9523</name>
</gene>
<dbReference type="OrthoDB" id="6125127at2759"/>
<dbReference type="EMBL" id="CAJPWZ010000483">
    <property type="protein sequence ID" value="CAG2194517.1"/>
    <property type="molecule type" value="Genomic_DNA"/>
</dbReference>
<comment type="caution">
    <text evidence="1">The sequence shown here is derived from an EMBL/GenBank/DDBJ whole genome shotgun (WGS) entry which is preliminary data.</text>
</comment>
<evidence type="ECO:0000313" key="1">
    <source>
        <dbReference type="EMBL" id="CAG2194517.1"/>
    </source>
</evidence>
<proteinExistence type="predicted"/>
<organism evidence="1 2">
    <name type="scientific">Mytilus edulis</name>
    <name type="common">Blue mussel</name>
    <dbReference type="NCBI Taxonomy" id="6550"/>
    <lineage>
        <taxon>Eukaryota</taxon>
        <taxon>Metazoa</taxon>
        <taxon>Spiralia</taxon>
        <taxon>Lophotrochozoa</taxon>
        <taxon>Mollusca</taxon>
        <taxon>Bivalvia</taxon>
        <taxon>Autobranchia</taxon>
        <taxon>Pteriomorphia</taxon>
        <taxon>Mytilida</taxon>
        <taxon>Mytiloidea</taxon>
        <taxon>Mytilidae</taxon>
        <taxon>Mytilinae</taxon>
        <taxon>Mytilus</taxon>
    </lineage>
</organism>
<evidence type="ECO:0000313" key="2">
    <source>
        <dbReference type="Proteomes" id="UP000683360"/>
    </source>
</evidence>
<dbReference type="AlphaFoldDB" id="A0A8S3QH20"/>
<reference evidence="1" key="1">
    <citation type="submission" date="2021-03" db="EMBL/GenBank/DDBJ databases">
        <authorList>
            <person name="Bekaert M."/>
        </authorList>
    </citation>
    <scope>NUCLEOTIDE SEQUENCE</scope>
</reference>
<sequence length="264" mass="30998">MVPSESTEVNSKWDQIRTIYETTSQDCLGFKQGKKMKKWITPGTWKVIEERRHMNKKILDTKSERLQERHKASYRVLDKNVKRMARADKRAYMEDLAKQAEEAAEKGEQGKIYKITREICGKFRSNNDVHIKDKNGRLLTTEEEQKARWAEHFKEVLNRPAPDEEAIIIEALQDLEINTNLPERQEIITAIKALKMENHQGRTILMQNFSKSTQNLQLKFFNLYLRKIIPDDWTKGIIIKLAKKGALSDCNNWRETTSNWFSSL</sequence>
<keyword evidence="2" id="KW-1185">Reference proteome</keyword>
<protein>
    <submittedName>
        <fullName evidence="1">Uncharacterized protein</fullName>
    </submittedName>
</protein>
<dbReference type="Proteomes" id="UP000683360">
    <property type="component" value="Unassembled WGS sequence"/>
</dbReference>
<name>A0A8S3QH20_MYTED</name>
<accession>A0A8S3QH20</accession>